<evidence type="ECO:0000313" key="2">
    <source>
        <dbReference type="Proteomes" id="UP001168821"/>
    </source>
</evidence>
<dbReference type="AlphaFoldDB" id="A0AA38MTB7"/>
<protein>
    <submittedName>
        <fullName evidence="1">Uncharacterized protein</fullName>
    </submittedName>
</protein>
<evidence type="ECO:0000313" key="1">
    <source>
        <dbReference type="EMBL" id="KAJ3666576.1"/>
    </source>
</evidence>
<accession>A0AA38MTB7</accession>
<gene>
    <name evidence="1" type="ORF">Zmor_002013</name>
</gene>
<proteinExistence type="predicted"/>
<sequence length="95" mass="10566">MRRQRYQSAIRVWRSNYINFHSRAILPIGSVVGRAVFGAPGCGCSPPTTVILASTAAQHPSITKMMYEQAVTVANSWLGPGYRKKPTALRHRDRP</sequence>
<organism evidence="1 2">
    <name type="scientific">Zophobas morio</name>
    <dbReference type="NCBI Taxonomy" id="2755281"/>
    <lineage>
        <taxon>Eukaryota</taxon>
        <taxon>Metazoa</taxon>
        <taxon>Ecdysozoa</taxon>
        <taxon>Arthropoda</taxon>
        <taxon>Hexapoda</taxon>
        <taxon>Insecta</taxon>
        <taxon>Pterygota</taxon>
        <taxon>Neoptera</taxon>
        <taxon>Endopterygota</taxon>
        <taxon>Coleoptera</taxon>
        <taxon>Polyphaga</taxon>
        <taxon>Cucujiformia</taxon>
        <taxon>Tenebrionidae</taxon>
        <taxon>Zophobas</taxon>
    </lineage>
</organism>
<name>A0AA38MTB7_9CUCU</name>
<dbReference type="EMBL" id="JALNTZ010000001">
    <property type="protein sequence ID" value="KAJ3666576.1"/>
    <property type="molecule type" value="Genomic_DNA"/>
</dbReference>
<comment type="caution">
    <text evidence="1">The sequence shown here is derived from an EMBL/GenBank/DDBJ whole genome shotgun (WGS) entry which is preliminary data.</text>
</comment>
<dbReference type="Proteomes" id="UP001168821">
    <property type="component" value="Unassembled WGS sequence"/>
</dbReference>
<reference evidence="1" key="1">
    <citation type="journal article" date="2023" name="G3 (Bethesda)">
        <title>Whole genome assemblies of Zophobas morio and Tenebrio molitor.</title>
        <authorList>
            <person name="Kaur S."/>
            <person name="Stinson S.A."/>
            <person name="diCenzo G.C."/>
        </authorList>
    </citation>
    <scope>NUCLEOTIDE SEQUENCE</scope>
    <source>
        <strain evidence="1">QUZm001</strain>
    </source>
</reference>
<keyword evidence="2" id="KW-1185">Reference proteome</keyword>